<reference evidence="2" key="2">
    <citation type="journal article" date="2015" name="Data Brief">
        <title>Shoot transcriptome of the giant reed, Arundo donax.</title>
        <authorList>
            <person name="Barrero R.A."/>
            <person name="Guerrero F.D."/>
            <person name="Moolhuijzen P."/>
            <person name="Goolsby J.A."/>
            <person name="Tidwell J."/>
            <person name="Bellgard S.E."/>
            <person name="Bellgard M.I."/>
        </authorList>
    </citation>
    <scope>NUCLEOTIDE SEQUENCE</scope>
    <source>
        <tissue evidence="2">Shoot tissue taken approximately 20 cm above the soil surface</tissue>
    </source>
</reference>
<name>A0A0A9ELU5_ARUDO</name>
<organism evidence="2">
    <name type="scientific">Arundo donax</name>
    <name type="common">Giant reed</name>
    <name type="synonym">Donax arundinaceus</name>
    <dbReference type="NCBI Taxonomy" id="35708"/>
    <lineage>
        <taxon>Eukaryota</taxon>
        <taxon>Viridiplantae</taxon>
        <taxon>Streptophyta</taxon>
        <taxon>Embryophyta</taxon>
        <taxon>Tracheophyta</taxon>
        <taxon>Spermatophyta</taxon>
        <taxon>Magnoliopsida</taxon>
        <taxon>Liliopsida</taxon>
        <taxon>Poales</taxon>
        <taxon>Poaceae</taxon>
        <taxon>PACMAD clade</taxon>
        <taxon>Arundinoideae</taxon>
        <taxon>Arundineae</taxon>
        <taxon>Arundo</taxon>
    </lineage>
</organism>
<dbReference type="AlphaFoldDB" id="A0A0A9ELU5"/>
<feature type="region of interest" description="Disordered" evidence="1">
    <location>
        <begin position="1"/>
        <end position="25"/>
    </location>
</feature>
<evidence type="ECO:0000256" key="1">
    <source>
        <dbReference type="SAM" id="MobiDB-lite"/>
    </source>
</evidence>
<proteinExistence type="predicted"/>
<evidence type="ECO:0000313" key="2">
    <source>
        <dbReference type="EMBL" id="JAD98830.1"/>
    </source>
</evidence>
<reference evidence="2" key="1">
    <citation type="submission" date="2014-09" db="EMBL/GenBank/DDBJ databases">
        <authorList>
            <person name="Magalhaes I.L.F."/>
            <person name="Oliveira U."/>
            <person name="Santos F.R."/>
            <person name="Vidigal T.H.D.A."/>
            <person name="Brescovit A.D."/>
            <person name="Santos A.J."/>
        </authorList>
    </citation>
    <scope>NUCLEOTIDE SEQUENCE</scope>
    <source>
        <tissue evidence="2">Shoot tissue taken approximately 20 cm above the soil surface</tissue>
    </source>
</reference>
<dbReference type="EMBL" id="GBRH01199065">
    <property type="protein sequence ID" value="JAD98830.1"/>
    <property type="molecule type" value="Transcribed_RNA"/>
</dbReference>
<accession>A0A0A9ELU5</accession>
<protein>
    <submittedName>
        <fullName evidence="2">Uncharacterized protein</fullName>
    </submittedName>
</protein>
<sequence>MRCQRRSRPSWETLRSNPNALRPTTKRRIQSSLTMVKPMCSLVVFLPELPVVSSHRHVSAVARFPMQCYVGCVFYPHCCMVDPILNPFP</sequence>